<reference evidence="1" key="2">
    <citation type="journal article" date="2015" name="Fish Shellfish Immunol.">
        <title>Early steps in the European eel (Anguilla anguilla)-Vibrio vulnificus interaction in the gills: Role of the RtxA13 toxin.</title>
        <authorList>
            <person name="Callol A."/>
            <person name="Pajuelo D."/>
            <person name="Ebbesson L."/>
            <person name="Teles M."/>
            <person name="MacKenzie S."/>
            <person name="Amaro C."/>
        </authorList>
    </citation>
    <scope>NUCLEOTIDE SEQUENCE</scope>
</reference>
<dbReference type="AlphaFoldDB" id="A0A0E9XS96"/>
<evidence type="ECO:0000313" key="1">
    <source>
        <dbReference type="EMBL" id="JAI05515.1"/>
    </source>
</evidence>
<organism evidence="1">
    <name type="scientific">Anguilla anguilla</name>
    <name type="common">European freshwater eel</name>
    <name type="synonym">Muraena anguilla</name>
    <dbReference type="NCBI Taxonomy" id="7936"/>
    <lineage>
        <taxon>Eukaryota</taxon>
        <taxon>Metazoa</taxon>
        <taxon>Chordata</taxon>
        <taxon>Craniata</taxon>
        <taxon>Vertebrata</taxon>
        <taxon>Euteleostomi</taxon>
        <taxon>Actinopterygii</taxon>
        <taxon>Neopterygii</taxon>
        <taxon>Teleostei</taxon>
        <taxon>Anguilliformes</taxon>
        <taxon>Anguillidae</taxon>
        <taxon>Anguilla</taxon>
    </lineage>
</organism>
<dbReference type="EMBL" id="GBXM01003063">
    <property type="protein sequence ID" value="JAI05515.1"/>
    <property type="molecule type" value="Transcribed_RNA"/>
</dbReference>
<sequence length="31" mass="3679">MCYNFVFLCLVPSVLPSLCRYSTLQIMLYLF</sequence>
<name>A0A0E9XS96_ANGAN</name>
<protein>
    <submittedName>
        <fullName evidence="1">Uncharacterized protein</fullName>
    </submittedName>
</protein>
<accession>A0A0E9XS96</accession>
<proteinExistence type="predicted"/>
<reference evidence="1" key="1">
    <citation type="submission" date="2014-11" db="EMBL/GenBank/DDBJ databases">
        <authorList>
            <person name="Amaro Gonzalez C."/>
        </authorList>
    </citation>
    <scope>NUCLEOTIDE SEQUENCE</scope>
</reference>